<accession>A0A517XZ19</accession>
<dbReference type="RefSeq" id="WP_145242759.1">
    <property type="nucleotide sequence ID" value="NZ_CP036273.1"/>
</dbReference>
<organism evidence="1 2">
    <name type="scientific">Urbifossiella limnaea</name>
    <dbReference type="NCBI Taxonomy" id="2528023"/>
    <lineage>
        <taxon>Bacteria</taxon>
        <taxon>Pseudomonadati</taxon>
        <taxon>Planctomycetota</taxon>
        <taxon>Planctomycetia</taxon>
        <taxon>Gemmatales</taxon>
        <taxon>Gemmataceae</taxon>
        <taxon>Urbifossiella</taxon>
    </lineage>
</organism>
<evidence type="ECO:0000313" key="2">
    <source>
        <dbReference type="Proteomes" id="UP000319576"/>
    </source>
</evidence>
<gene>
    <name evidence="1" type="ORF">ETAA1_47460</name>
</gene>
<keyword evidence="2" id="KW-1185">Reference proteome</keyword>
<proteinExistence type="predicted"/>
<dbReference type="Proteomes" id="UP000319576">
    <property type="component" value="Chromosome"/>
</dbReference>
<dbReference type="KEGG" id="uli:ETAA1_47460"/>
<reference evidence="1 2" key="1">
    <citation type="submission" date="2019-02" db="EMBL/GenBank/DDBJ databases">
        <title>Deep-cultivation of Planctomycetes and their phenomic and genomic characterization uncovers novel biology.</title>
        <authorList>
            <person name="Wiegand S."/>
            <person name="Jogler M."/>
            <person name="Boedeker C."/>
            <person name="Pinto D."/>
            <person name="Vollmers J."/>
            <person name="Rivas-Marin E."/>
            <person name="Kohn T."/>
            <person name="Peeters S.H."/>
            <person name="Heuer A."/>
            <person name="Rast P."/>
            <person name="Oberbeckmann S."/>
            <person name="Bunk B."/>
            <person name="Jeske O."/>
            <person name="Meyerdierks A."/>
            <person name="Storesund J.E."/>
            <person name="Kallscheuer N."/>
            <person name="Luecker S."/>
            <person name="Lage O.M."/>
            <person name="Pohl T."/>
            <person name="Merkel B.J."/>
            <person name="Hornburger P."/>
            <person name="Mueller R.-W."/>
            <person name="Bruemmer F."/>
            <person name="Labrenz M."/>
            <person name="Spormann A.M."/>
            <person name="Op den Camp H."/>
            <person name="Overmann J."/>
            <person name="Amann R."/>
            <person name="Jetten M.S.M."/>
            <person name="Mascher T."/>
            <person name="Medema M.H."/>
            <person name="Devos D.P."/>
            <person name="Kaster A.-K."/>
            <person name="Ovreas L."/>
            <person name="Rohde M."/>
            <person name="Galperin M.Y."/>
            <person name="Jogler C."/>
        </authorList>
    </citation>
    <scope>NUCLEOTIDE SEQUENCE [LARGE SCALE GENOMIC DNA]</scope>
    <source>
        <strain evidence="1 2">ETA_A1</strain>
    </source>
</reference>
<protein>
    <submittedName>
        <fullName evidence="1">Uncharacterized protein</fullName>
    </submittedName>
</protein>
<dbReference type="EMBL" id="CP036273">
    <property type="protein sequence ID" value="QDU22760.1"/>
    <property type="molecule type" value="Genomic_DNA"/>
</dbReference>
<name>A0A517XZ19_9BACT</name>
<dbReference type="AlphaFoldDB" id="A0A517XZ19"/>
<dbReference type="OrthoDB" id="287151at2"/>
<sequence length="60" mass="6777">MDFRPLNEVERRQLVTALRGNADRGLSLLMDRRDTSFMGAADEVPDEEVIAAIKSVPCHY</sequence>
<evidence type="ECO:0000313" key="1">
    <source>
        <dbReference type="EMBL" id="QDU22760.1"/>
    </source>
</evidence>